<keyword evidence="6" id="KW-1185">Reference proteome</keyword>
<organism evidence="5 6">
    <name type="scientific">Chamaesiphon minutus (strain ATCC 27169 / PCC 6605)</name>
    <dbReference type="NCBI Taxonomy" id="1173020"/>
    <lineage>
        <taxon>Bacteria</taxon>
        <taxon>Bacillati</taxon>
        <taxon>Cyanobacteriota</taxon>
        <taxon>Cyanophyceae</taxon>
        <taxon>Gomontiellales</taxon>
        <taxon>Chamaesiphonaceae</taxon>
        <taxon>Chamaesiphon</taxon>
    </lineage>
</organism>
<sequence length="157" mass="18051">MLKIRAAEEKDVDIIFELIRGLAEYEKLTDRVTGNTEQLRSHLFGDRPYAEVIVAELDDLGIGFALFFHSYSTFLTQPGLYLEDVFVRPEYRRQGVGKALMTTVAKIAHDRGCGRLEWSVLDWNQNAIEFYQSLGATVLPDWKICRMSAETLARFRQ</sequence>
<dbReference type="GO" id="GO:0008080">
    <property type="term" value="F:N-acetyltransferase activity"/>
    <property type="evidence" value="ECO:0007669"/>
    <property type="project" value="TreeGrafter"/>
</dbReference>
<dbReference type="OrthoDB" id="9792929at2"/>
<dbReference type="HOGENOM" id="CLU_013985_41_3_3"/>
<evidence type="ECO:0000256" key="2">
    <source>
        <dbReference type="ARBA" id="ARBA00022679"/>
    </source>
</evidence>
<dbReference type="AlphaFoldDB" id="K9UB32"/>
<dbReference type="FunFam" id="3.40.630.30:FF:000064">
    <property type="entry name" value="GNAT family acetyltransferase"/>
    <property type="match status" value="1"/>
</dbReference>
<dbReference type="STRING" id="1173020.Cha6605_0122"/>
<dbReference type="InterPro" id="IPR016181">
    <property type="entry name" value="Acyl_CoA_acyltransferase"/>
</dbReference>
<dbReference type="EMBL" id="CP003600">
    <property type="protein sequence ID" value="AFY91429.1"/>
    <property type="molecule type" value="Genomic_DNA"/>
</dbReference>
<dbReference type="SUPFAM" id="SSF55729">
    <property type="entry name" value="Acyl-CoA N-acyltransferases (Nat)"/>
    <property type="match status" value="1"/>
</dbReference>
<comment type="similarity">
    <text evidence="1">Belongs to the acetyltransferase family.</text>
</comment>
<dbReference type="RefSeq" id="WP_015157624.1">
    <property type="nucleotide sequence ID" value="NC_019697.1"/>
</dbReference>
<gene>
    <name evidence="5" type="ORF">Cha6605_0122</name>
</gene>
<dbReference type="eggNOG" id="COG0456">
    <property type="taxonomic scope" value="Bacteria"/>
</dbReference>
<evidence type="ECO:0000313" key="6">
    <source>
        <dbReference type="Proteomes" id="UP000010366"/>
    </source>
</evidence>
<dbReference type="CDD" id="cd04301">
    <property type="entry name" value="NAT_SF"/>
    <property type="match status" value="1"/>
</dbReference>
<reference evidence="5 6" key="1">
    <citation type="submission" date="2012-05" db="EMBL/GenBank/DDBJ databases">
        <title>Finished chromosome of genome of Chamaesiphon sp. PCC 6605.</title>
        <authorList>
            <consortium name="US DOE Joint Genome Institute"/>
            <person name="Gugger M."/>
            <person name="Coursin T."/>
            <person name="Rippka R."/>
            <person name="Tandeau De Marsac N."/>
            <person name="Huntemann M."/>
            <person name="Wei C.-L."/>
            <person name="Han J."/>
            <person name="Detter J.C."/>
            <person name="Han C."/>
            <person name="Tapia R."/>
            <person name="Chen A."/>
            <person name="Kyrpides N."/>
            <person name="Mavromatis K."/>
            <person name="Markowitz V."/>
            <person name="Szeto E."/>
            <person name="Ivanova N."/>
            <person name="Pagani I."/>
            <person name="Pati A."/>
            <person name="Goodwin L."/>
            <person name="Nordberg H.P."/>
            <person name="Cantor M.N."/>
            <person name="Hua S.X."/>
            <person name="Woyke T."/>
            <person name="Kerfeld C.A."/>
        </authorList>
    </citation>
    <scope>NUCLEOTIDE SEQUENCE [LARGE SCALE GENOMIC DNA]</scope>
    <source>
        <strain evidence="6">ATCC 27169 / PCC 6605</strain>
    </source>
</reference>
<dbReference type="Gene3D" id="3.40.630.30">
    <property type="match status" value="1"/>
</dbReference>
<dbReference type="PROSITE" id="PS51186">
    <property type="entry name" value="GNAT"/>
    <property type="match status" value="1"/>
</dbReference>
<evidence type="ECO:0000256" key="1">
    <source>
        <dbReference type="ARBA" id="ARBA00008694"/>
    </source>
</evidence>
<keyword evidence="2 5" id="KW-0808">Transferase</keyword>
<evidence type="ECO:0000256" key="3">
    <source>
        <dbReference type="ARBA" id="ARBA00023315"/>
    </source>
</evidence>
<dbReference type="PANTHER" id="PTHR10545:SF29">
    <property type="entry name" value="GH14572P-RELATED"/>
    <property type="match status" value="1"/>
</dbReference>
<evidence type="ECO:0000313" key="5">
    <source>
        <dbReference type="EMBL" id="AFY91429.1"/>
    </source>
</evidence>
<dbReference type="Proteomes" id="UP000010366">
    <property type="component" value="Chromosome"/>
</dbReference>
<name>K9UB32_CHAP6</name>
<dbReference type="InterPro" id="IPR051016">
    <property type="entry name" value="Diverse_Substrate_AcTransf"/>
</dbReference>
<feature type="domain" description="N-acetyltransferase" evidence="4">
    <location>
        <begin position="2"/>
        <end position="152"/>
    </location>
</feature>
<proteinExistence type="inferred from homology"/>
<accession>K9UB32</accession>
<dbReference type="PANTHER" id="PTHR10545">
    <property type="entry name" value="DIAMINE N-ACETYLTRANSFERASE"/>
    <property type="match status" value="1"/>
</dbReference>
<dbReference type="InterPro" id="IPR000182">
    <property type="entry name" value="GNAT_dom"/>
</dbReference>
<dbReference type="KEGG" id="cmp:Cha6605_0122"/>
<dbReference type="Pfam" id="PF00583">
    <property type="entry name" value="Acetyltransf_1"/>
    <property type="match status" value="1"/>
</dbReference>
<keyword evidence="3" id="KW-0012">Acyltransferase</keyword>
<evidence type="ECO:0000259" key="4">
    <source>
        <dbReference type="PROSITE" id="PS51186"/>
    </source>
</evidence>
<protein>
    <submittedName>
        <fullName evidence="5">Acetyltransferase</fullName>
    </submittedName>
</protein>